<dbReference type="InterPro" id="IPR027417">
    <property type="entry name" value="P-loop_NTPase"/>
</dbReference>
<evidence type="ECO:0000313" key="3">
    <source>
        <dbReference type="Proteomes" id="UP000092573"/>
    </source>
</evidence>
<organism evidence="2 3">
    <name type="scientific">Paenibacillus yonginensis</name>
    <dbReference type="NCBI Taxonomy" id="1462996"/>
    <lineage>
        <taxon>Bacteria</taxon>
        <taxon>Bacillati</taxon>
        <taxon>Bacillota</taxon>
        <taxon>Bacilli</taxon>
        <taxon>Bacillales</taxon>
        <taxon>Paenibacillaceae</taxon>
        <taxon>Paenibacillus</taxon>
    </lineage>
</organism>
<dbReference type="RefSeq" id="WP_068695039.1">
    <property type="nucleotide sequence ID" value="NZ_CP014167.1"/>
</dbReference>
<accession>A0A1B1MYY9</accession>
<protein>
    <submittedName>
        <fullName evidence="2">ATPase</fullName>
    </submittedName>
</protein>
<dbReference type="EMBL" id="CP014167">
    <property type="protein sequence ID" value="ANS74400.1"/>
    <property type="molecule type" value="Genomic_DNA"/>
</dbReference>
<proteinExistence type="predicted"/>
<evidence type="ECO:0000313" key="2">
    <source>
        <dbReference type="EMBL" id="ANS74400.1"/>
    </source>
</evidence>
<dbReference type="InterPro" id="IPR003959">
    <property type="entry name" value="ATPase_AAA_core"/>
</dbReference>
<dbReference type="KEGG" id="pyg:AWM70_07245"/>
<dbReference type="PANTHER" id="PTHR23076:SF97">
    <property type="entry name" value="ATP-DEPENDENT ZINC METALLOPROTEASE YME1L1"/>
    <property type="match status" value="1"/>
</dbReference>
<dbReference type="AlphaFoldDB" id="A0A1B1MYY9"/>
<dbReference type="Pfam" id="PF00004">
    <property type="entry name" value="AAA"/>
    <property type="match status" value="1"/>
</dbReference>
<keyword evidence="3" id="KW-1185">Reference proteome</keyword>
<dbReference type="SUPFAM" id="SSF52540">
    <property type="entry name" value="P-loop containing nucleoside triphosphate hydrolases"/>
    <property type="match status" value="1"/>
</dbReference>
<dbReference type="CDD" id="cd19481">
    <property type="entry name" value="RecA-like_protease"/>
    <property type="match status" value="1"/>
</dbReference>
<dbReference type="SMART" id="SM00382">
    <property type="entry name" value="AAA"/>
    <property type="match status" value="1"/>
</dbReference>
<dbReference type="GO" id="GO:0006508">
    <property type="term" value="P:proteolysis"/>
    <property type="evidence" value="ECO:0007669"/>
    <property type="project" value="TreeGrafter"/>
</dbReference>
<feature type="domain" description="AAA+ ATPase" evidence="1">
    <location>
        <begin position="66"/>
        <end position="198"/>
    </location>
</feature>
<name>A0A1B1MYY9_9BACL</name>
<dbReference type="GO" id="GO:0016887">
    <property type="term" value="F:ATP hydrolysis activity"/>
    <property type="evidence" value="ECO:0007669"/>
    <property type="project" value="InterPro"/>
</dbReference>
<dbReference type="STRING" id="1462996.AWM70_07245"/>
<sequence length="279" mass="31659">MSKSNRFNSSRLPTAKGMDMATVYSPKECSRKAKHIVLSPANKTIIEEFQAILAMKEQFEEHDVPVPNKIMMFGPPGTGKTLTAFYLAERLGLPLVLARLDTLIHAHLGETGSNVRKIFEYAKAVPCVLFLDEFDALARTRDNNDEVKEMSRVVNTLLQCLDEFSGESIFMAATNLETELDHAIWRRFDTKMNYLPPDRSCREEYIRLVVDKFETEDVFESRAVDLLQGCSYADIEQIMLKAKRKAIITGQNLTAGLLQTSIGEYLPQRNERSLAEELE</sequence>
<dbReference type="GO" id="GO:0004176">
    <property type="term" value="F:ATP-dependent peptidase activity"/>
    <property type="evidence" value="ECO:0007669"/>
    <property type="project" value="TreeGrafter"/>
</dbReference>
<reference evidence="2 3" key="1">
    <citation type="submission" date="2016-01" db="EMBL/GenBank/DDBJ databases">
        <title>Complete Genome Sequence of Paenibacillus yonginensis DCY84, a novel Plant Growth-Promoting Bacteria with Elicitation of Induced Systemic Resistance.</title>
        <authorList>
            <person name="Kim Y.J."/>
            <person name="Yang D.C."/>
            <person name="Sukweenadhi J."/>
        </authorList>
    </citation>
    <scope>NUCLEOTIDE SEQUENCE [LARGE SCALE GENOMIC DNA]</scope>
    <source>
        <strain evidence="2 3">DCY84</strain>
    </source>
</reference>
<gene>
    <name evidence="2" type="ORF">AWM70_07245</name>
</gene>
<dbReference type="Gene3D" id="3.40.50.300">
    <property type="entry name" value="P-loop containing nucleotide triphosphate hydrolases"/>
    <property type="match status" value="1"/>
</dbReference>
<dbReference type="Proteomes" id="UP000092573">
    <property type="component" value="Chromosome"/>
</dbReference>
<evidence type="ECO:0000259" key="1">
    <source>
        <dbReference type="SMART" id="SM00382"/>
    </source>
</evidence>
<dbReference type="InterPro" id="IPR003593">
    <property type="entry name" value="AAA+_ATPase"/>
</dbReference>
<dbReference type="OrthoDB" id="9806903at2"/>
<dbReference type="PANTHER" id="PTHR23076">
    <property type="entry name" value="METALLOPROTEASE M41 FTSH"/>
    <property type="match status" value="1"/>
</dbReference>
<dbReference type="GO" id="GO:0005524">
    <property type="term" value="F:ATP binding"/>
    <property type="evidence" value="ECO:0007669"/>
    <property type="project" value="InterPro"/>
</dbReference>